<feature type="compositionally biased region" description="Polar residues" evidence="7">
    <location>
        <begin position="433"/>
        <end position="448"/>
    </location>
</feature>
<dbReference type="AlphaFoldDB" id="A0A163IWW6"/>
<dbReference type="InterPro" id="IPR019167">
    <property type="entry name" value="PAT1_dom"/>
</dbReference>
<dbReference type="Pfam" id="PF09770">
    <property type="entry name" value="PAT1"/>
    <property type="match status" value="1"/>
</dbReference>
<dbReference type="InterPro" id="IPR039900">
    <property type="entry name" value="Pat1-like"/>
</dbReference>
<accession>A0A163IWW6</accession>
<keyword evidence="6" id="KW-0539">Nucleus</keyword>
<organism evidence="9">
    <name type="scientific">Absidia glauca</name>
    <name type="common">Pin mould</name>
    <dbReference type="NCBI Taxonomy" id="4829"/>
    <lineage>
        <taxon>Eukaryota</taxon>
        <taxon>Fungi</taxon>
        <taxon>Fungi incertae sedis</taxon>
        <taxon>Mucoromycota</taxon>
        <taxon>Mucoromycotina</taxon>
        <taxon>Mucoromycetes</taxon>
        <taxon>Mucorales</taxon>
        <taxon>Cunninghamellaceae</taxon>
        <taxon>Absidia</taxon>
    </lineage>
</organism>
<evidence type="ECO:0000313" key="9">
    <source>
        <dbReference type="EMBL" id="SAL95732.1"/>
    </source>
</evidence>
<dbReference type="GO" id="GO:0005634">
    <property type="term" value="C:nucleus"/>
    <property type="evidence" value="ECO:0007669"/>
    <property type="project" value="UniProtKB-SubCell"/>
</dbReference>
<dbReference type="STRING" id="4829.A0A163IWW6"/>
<evidence type="ECO:0000256" key="2">
    <source>
        <dbReference type="ARBA" id="ARBA00004201"/>
    </source>
</evidence>
<evidence type="ECO:0000256" key="6">
    <source>
        <dbReference type="ARBA" id="ARBA00023242"/>
    </source>
</evidence>
<dbReference type="OrthoDB" id="74835at2759"/>
<comment type="similarity">
    <text evidence="3">Belongs to the PAT1 family.</text>
</comment>
<protein>
    <recommendedName>
        <fullName evidence="8">mRNA decay factor PAT1 domain-containing protein</fullName>
    </recommendedName>
</protein>
<feature type="compositionally biased region" description="Basic and acidic residues" evidence="7">
    <location>
        <begin position="514"/>
        <end position="528"/>
    </location>
</feature>
<dbReference type="FunCoup" id="A0A163IWW6">
    <property type="interactions" value="197"/>
</dbReference>
<feature type="region of interest" description="Disordered" evidence="7">
    <location>
        <begin position="379"/>
        <end position="398"/>
    </location>
</feature>
<dbReference type="GO" id="GO:0000932">
    <property type="term" value="C:P-body"/>
    <property type="evidence" value="ECO:0007669"/>
    <property type="project" value="UniProtKB-SubCell"/>
</dbReference>
<keyword evidence="5" id="KW-0694">RNA-binding</keyword>
<dbReference type="GO" id="GO:0033962">
    <property type="term" value="P:P-body assembly"/>
    <property type="evidence" value="ECO:0007669"/>
    <property type="project" value="TreeGrafter"/>
</dbReference>
<feature type="region of interest" description="Disordered" evidence="7">
    <location>
        <begin position="507"/>
        <end position="528"/>
    </location>
</feature>
<sequence>MGDSFFGFNTRLPPTGDDEGFHQSQKERAAREDADVYDFASLRDELGGADEEVNDGLGDQLDEVGDDLNDETFGDDNIGKKETEMEKRNDFCKGCEYGLIGFGWEVGQDFDFAANTVKFTANLSEEERILRHRNQPVETSQADGRDWNIHSDMHGDRQMLMAHSTQFDESSANSIWGSFGNNESFGTMNQGNVSPFAHHHQLNHPTSLPGLSPSNSMGMLPTRQHRSLEEIEAEMQRAKYRQAYGDEIPAGKKMLSLAEVEAAMMQGAGGRDQVLQQQQQQQHLQRLRQQQEAGLSAFGFGQPDPAQIMALRRQQELMEQLSIERELKRQETMRKSQYDNLMTQNDKDFIQRIQLTQLASGDPYADDFYYQVYSSLRLRATGGNNPTSNGSRGRGRREDNMMHRMQQQLQRIVNNAKRRPKQTQGALEGTLGKITSLSSRNPRQSLQVSDKKANLSDETGPVTPEQASSHGHAHLATGKHTTLNDRRSVLTIVEGLYLKVLELEQMRRQGPSRSRRDDEEEQERKAEEWNEQYNTKVQKLWNALKVMEGGKDDSTPLLISLLGINKGKKLIPRIIRPLSHDQNLTMLSVIIANFSQLQVCQHVIYPGTQPAEEAQHQRFVPYEDVELFMNAAAPSLLGFITEAPMQVVIGLTRLFMEKNDIRLVAQTKPGLAFLTMLLSRAEILKQGGGALNGFAPPSSEDFSLWQDIYNKLFNFLQGYYSSIFPSLYYLVPTNPSVDMAQLFLSIDDMYIWQFLAAIAVGASMDQQHVLVTEVRDRVMENIILAKSNRIPLDRATHRIDNTNLFLHSLGLDASQVTVPL</sequence>
<dbReference type="PANTHER" id="PTHR21551:SF0">
    <property type="entry name" value="PROTEIN ASSOCIATED WITH TOPO II RELATED-1, ISOFORM A"/>
    <property type="match status" value="1"/>
</dbReference>
<comment type="subcellular location">
    <subcellularLocation>
        <location evidence="2">Cytoplasm</location>
        <location evidence="2">P-body</location>
    </subcellularLocation>
    <subcellularLocation>
        <location evidence="1">Nucleus</location>
    </subcellularLocation>
</comment>
<feature type="compositionally biased region" description="Basic and acidic residues" evidence="7">
    <location>
        <begin position="19"/>
        <end position="33"/>
    </location>
</feature>
<gene>
    <name evidence="9" type="primary">ABSGL_01073.1 scaffold 1223</name>
</gene>
<evidence type="ECO:0000256" key="1">
    <source>
        <dbReference type="ARBA" id="ARBA00004123"/>
    </source>
</evidence>
<evidence type="ECO:0000256" key="5">
    <source>
        <dbReference type="ARBA" id="ARBA00022884"/>
    </source>
</evidence>
<evidence type="ECO:0000259" key="8">
    <source>
        <dbReference type="Pfam" id="PF09770"/>
    </source>
</evidence>
<reference evidence="9" key="1">
    <citation type="submission" date="2016-04" db="EMBL/GenBank/DDBJ databases">
        <authorList>
            <person name="Evans L.H."/>
            <person name="Alamgir A."/>
            <person name="Owens N."/>
            <person name="Weber N.D."/>
            <person name="Virtaneva K."/>
            <person name="Barbian K."/>
            <person name="Babar A."/>
            <person name="Rosenke K."/>
        </authorList>
    </citation>
    <scope>NUCLEOTIDE SEQUENCE [LARGE SCALE GENOMIC DNA]</scope>
    <source>
        <strain evidence="9">CBS 101.48</strain>
    </source>
</reference>
<evidence type="ECO:0000256" key="4">
    <source>
        <dbReference type="ARBA" id="ARBA00022490"/>
    </source>
</evidence>
<dbReference type="PANTHER" id="PTHR21551">
    <property type="entry name" value="TOPOISOMERASE II-ASSOCIATED PROTEIN PAT1"/>
    <property type="match status" value="1"/>
</dbReference>
<dbReference type="Proteomes" id="UP000078561">
    <property type="component" value="Unassembled WGS sequence"/>
</dbReference>
<feature type="domain" description="mRNA decay factor PAT1" evidence="8">
    <location>
        <begin position="278"/>
        <end position="813"/>
    </location>
</feature>
<feature type="region of interest" description="Disordered" evidence="7">
    <location>
        <begin position="1"/>
        <end position="33"/>
    </location>
</feature>
<dbReference type="EMBL" id="LT550481">
    <property type="protein sequence ID" value="SAL95732.1"/>
    <property type="molecule type" value="Genomic_DNA"/>
</dbReference>
<dbReference type="GO" id="GO:0000290">
    <property type="term" value="P:deadenylation-dependent decapping of nuclear-transcribed mRNA"/>
    <property type="evidence" value="ECO:0007669"/>
    <property type="project" value="InterPro"/>
</dbReference>
<feature type="region of interest" description="Disordered" evidence="7">
    <location>
        <begin position="414"/>
        <end position="480"/>
    </location>
</feature>
<evidence type="ECO:0000313" key="10">
    <source>
        <dbReference type="Proteomes" id="UP000078561"/>
    </source>
</evidence>
<name>A0A163IWW6_ABSGL</name>
<evidence type="ECO:0000256" key="7">
    <source>
        <dbReference type="SAM" id="MobiDB-lite"/>
    </source>
</evidence>
<dbReference type="InParanoid" id="A0A163IWW6"/>
<dbReference type="OMA" id="YLEHSGH"/>
<keyword evidence="10" id="KW-1185">Reference proteome</keyword>
<dbReference type="GO" id="GO:0003723">
    <property type="term" value="F:RNA binding"/>
    <property type="evidence" value="ECO:0007669"/>
    <property type="project" value="UniProtKB-KW"/>
</dbReference>
<evidence type="ECO:0000256" key="3">
    <source>
        <dbReference type="ARBA" id="ARBA00009138"/>
    </source>
</evidence>
<keyword evidence="4" id="KW-0963">Cytoplasm</keyword>
<proteinExistence type="inferred from homology"/>
<feature type="compositionally biased region" description="Polar residues" evidence="7">
    <location>
        <begin position="382"/>
        <end position="391"/>
    </location>
</feature>